<organism evidence="2 3">
    <name type="scientific">Malikia spinosa</name>
    <dbReference type="NCBI Taxonomy" id="86180"/>
    <lineage>
        <taxon>Bacteria</taxon>
        <taxon>Pseudomonadati</taxon>
        <taxon>Pseudomonadota</taxon>
        <taxon>Betaproteobacteria</taxon>
        <taxon>Burkholderiales</taxon>
        <taxon>Comamonadaceae</taxon>
        <taxon>Malikia</taxon>
    </lineage>
</organism>
<dbReference type="EMBL" id="VYSB01000003">
    <property type="protein sequence ID" value="MYZ51434.1"/>
    <property type="molecule type" value="Genomic_DNA"/>
</dbReference>
<proteinExistence type="predicted"/>
<gene>
    <name evidence="2" type="ORF">F5985_04610</name>
</gene>
<protein>
    <submittedName>
        <fullName evidence="2">Uncharacterized protein</fullName>
    </submittedName>
</protein>
<dbReference type="Proteomes" id="UP000481947">
    <property type="component" value="Unassembled WGS sequence"/>
</dbReference>
<feature type="signal peptide" evidence="1">
    <location>
        <begin position="1"/>
        <end position="22"/>
    </location>
</feature>
<dbReference type="AlphaFoldDB" id="A0A7C9IX31"/>
<sequence length="172" mass="18581">MTHIRKTLISLCVAATSLGALAQNADEHKDHHPADASAPAKMVKKTAKAAPVKPLSADKMANMDQHMQSMQAMHDKMMAAKTPDERQALMAEHMKLMQEGMGMMKQMGAGMQGMGGQAGMGAMGGMAAGKGMPADLAARHQMMEKRMEMMESMMQMMMDRLPADANRSEATK</sequence>
<reference evidence="2 3" key="1">
    <citation type="submission" date="2019-09" db="EMBL/GenBank/DDBJ databases">
        <title>Identification of Malikia spinosa a prominent benzene-, toluene-, and ethylbenzene-degrading bacterium: enrichment, isolation and whole genome sequencing.</title>
        <authorList>
            <person name="Tancsics A."/>
            <person name="Revesz F."/>
            <person name="Kriszt B."/>
        </authorList>
    </citation>
    <scope>NUCLEOTIDE SEQUENCE [LARGE SCALE GENOMIC DNA]</scope>
    <source>
        <strain evidence="2 3">AB6</strain>
    </source>
</reference>
<evidence type="ECO:0000313" key="3">
    <source>
        <dbReference type="Proteomes" id="UP000481947"/>
    </source>
</evidence>
<feature type="chain" id="PRO_5028915848" evidence="1">
    <location>
        <begin position="23"/>
        <end position="172"/>
    </location>
</feature>
<name>A0A7C9IX31_9BURK</name>
<accession>A0A7C9IX31</accession>
<comment type="caution">
    <text evidence="2">The sequence shown here is derived from an EMBL/GenBank/DDBJ whole genome shotgun (WGS) entry which is preliminary data.</text>
</comment>
<keyword evidence="1" id="KW-0732">Signal</keyword>
<evidence type="ECO:0000313" key="2">
    <source>
        <dbReference type="EMBL" id="MYZ51434.1"/>
    </source>
</evidence>
<evidence type="ECO:0000256" key="1">
    <source>
        <dbReference type="SAM" id="SignalP"/>
    </source>
</evidence>